<dbReference type="HOGENOM" id="CLU_2080418_0_0_9"/>
<dbReference type="EMBL" id="AGYR01000020">
    <property type="protein sequence ID" value="ENZ15996.1"/>
    <property type="molecule type" value="Genomic_DNA"/>
</dbReference>
<reference evidence="1 2" key="1">
    <citation type="submission" date="2013-01" db="EMBL/GenBank/DDBJ databases">
        <title>The Genome Sequence of Clostridium clostridioforme 90A8.</title>
        <authorList>
            <consortium name="The Broad Institute Genome Sequencing Platform"/>
            <person name="Earl A."/>
            <person name="Ward D."/>
            <person name="Feldgarden M."/>
            <person name="Gevers D."/>
            <person name="Courvalin P."/>
            <person name="Lambert T."/>
            <person name="Walker B."/>
            <person name="Young S.K."/>
            <person name="Zeng Q."/>
            <person name="Gargeya S."/>
            <person name="Fitzgerald M."/>
            <person name="Haas B."/>
            <person name="Abouelleil A."/>
            <person name="Alvarado L."/>
            <person name="Arachchi H.M."/>
            <person name="Berlin A.M."/>
            <person name="Chapman S.B."/>
            <person name="Dewar J."/>
            <person name="Goldberg J."/>
            <person name="Griggs A."/>
            <person name="Gujja S."/>
            <person name="Hansen M."/>
            <person name="Howarth C."/>
            <person name="Imamovic A."/>
            <person name="Larimer J."/>
            <person name="McCowan C."/>
            <person name="Murphy C."/>
            <person name="Neiman D."/>
            <person name="Pearson M."/>
            <person name="Priest M."/>
            <person name="Roberts A."/>
            <person name="Saif S."/>
            <person name="Shea T."/>
            <person name="Sisk P."/>
            <person name="Sykes S."/>
            <person name="Wortman J."/>
            <person name="Nusbaum C."/>
            <person name="Birren B."/>
        </authorList>
    </citation>
    <scope>NUCLEOTIDE SEQUENCE [LARGE SCALE GENOMIC DNA]</scope>
    <source>
        <strain evidence="1 2">90A8</strain>
    </source>
</reference>
<evidence type="ECO:0000313" key="1">
    <source>
        <dbReference type="EMBL" id="ENZ15996.1"/>
    </source>
</evidence>
<organism evidence="1 2">
    <name type="scientific">[Clostridium] clostridioforme 90A8</name>
    <dbReference type="NCBI Taxonomy" id="999408"/>
    <lineage>
        <taxon>Bacteria</taxon>
        <taxon>Bacillati</taxon>
        <taxon>Bacillota</taxon>
        <taxon>Clostridia</taxon>
        <taxon>Lachnospirales</taxon>
        <taxon>Lachnospiraceae</taxon>
        <taxon>Enterocloster</taxon>
    </lineage>
</organism>
<accession>A0A0E2HBS2</accession>
<sequence length="118" mass="13992">MDYLYCMPDLNSTRENCEKIHNILARMSDRYKLNIVPEPVKAKYFGGLDYYKKYRIYKEIREIGGNSGEAYLQADEKEMILSVCKNQQEQELMKGCIYAYCYPAQMVLKSFNDRDKKK</sequence>
<dbReference type="AlphaFoldDB" id="A0A0E2HBS2"/>
<dbReference type="RefSeq" id="WP_002583376.1">
    <property type="nucleotide sequence ID" value="NZ_KB851019.1"/>
</dbReference>
<comment type="caution">
    <text evidence="1">The sequence shown here is derived from an EMBL/GenBank/DDBJ whole genome shotgun (WGS) entry which is preliminary data.</text>
</comment>
<dbReference type="PATRIC" id="fig|999408.3.peg.2291"/>
<gene>
    <name evidence="1" type="ORF">HMPREF1090_02140</name>
</gene>
<dbReference type="GeneID" id="57960086"/>
<evidence type="ECO:0000313" key="2">
    <source>
        <dbReference type="Proteomes" id="UP000013085"/>
    </source>
</evidence>
<proteinExistence type="predicted"/>
<name>A0A0E2HBS2_9FIRM</name>
<dbReference type="Proteomes" id="UP000013085">
    <property type="component" value="Unassembled WGS sequence"/>
</dbReference>
<protein>
    <submittedName>
        <fullName evidence="1">Uncharacterized protein</fullName>
    </submittedName>
</protein>